<dbReference type="EMBL" id="CM039176">
    <property type="protein sequence ID" value="KAH9712459.1"/>
    <property type="molecule type" value="Genomic_DNA"/>
</dbReference>
<proteinExistence type="predicted"/>
<name>A0ACB8J4K8_CITSI</name>
<evidence type="ECO:0000313" key="1">
    <source>
        <dbReference type="EMBL" id="KAH9712459.1"/>
    </source>
</evidence>
<protein>
    <submittedName>
        <fullName evidence="1">E3 ubiquitin-protein ligase fancl</fullName>
    </submittedName>
</protein>
<keyword evidence="2" id="KW-1185">Reference proteome</keyword>
<reference evidence="2" key="1">
    <citation type="journal article" date="2023" name="Hortic. Res.">
        <title>A chromosome-level phased genome enabling allele-level studies in sweet orange: a case study on citrus Huanglongbing tolerance.</title>
        <authorList>
            <person name="Wu B."/>
            <person name="Yu Q."/>
            <person name="Deng Z."/>
            <person name="Duan Y."/>
            <person name="Luo F."/>
            <person name="Gmitter F. Jr."/>
        </authorList>
    </citation>
    <scope>NUCLEOTIDE SEQUENCE [LARGE SCALE GENOMIC DNA]</scope>
    <source>
        <strain evidence="2">cv. Valencia</strain>
    </source>
</reference>
<dbReference type="Proteomes" id="UP000829398">
    <property type="component" value="Chromosome 7"/>
</dbReference>
<evidence type="ECO:0000313" key="2">
    <source>
        <dbReference type="Proteomes" id="UP000829398"/>
    </source>
</evidence>
<comment type="caution">
    <text evidence="1">The sequence shown here is derived from an EMBL/GenBank/DDBJ whole genome shotgun (WGS) entry which is preliminary data.</text>
</comment>
<accession>A0ACB8J4K8</accession>
<sequence>MVQYPIEDTWLLHFELVTLADYRWSRVDAENRPIPRHLAARSTQRLKCSDYYVGCVFVVASRQPVQLIIEEVGWEHLDVPYIFNLKWSRKSRLKDLLQQFREHLEKLQEIWNILDEIDKSLWVIDLKNPSRANVCRQINLGYNCIIMLSIHIDDPSSLPECRFMGSDPMVNSLRKTWQRNSKRWNKDKPFVENVANLLETQLPRPPEHENNYQQVECGICYAQFLPIDEELGAKSGGGTDYTCDNSSCSKAFHSVCLGDWLRSITTTRQTCAVHMVHTAQRNTDLFAICYCDKSWELSYDVLFGNCPYCSEPVAVKISIARKISARSTSSRPGGLLVRLLLQRFLRTQTSQSTPVVFPAQTFRRSSQISRPPLNPSFPLFSRRYGTLTAALWFWGKRGCRGSVRFCVLRHSSGESVAVVPRFSGWGACLANCRRPGLLASRPLAGMTLCLLREVGLADDVLVDERDTSAPVPPRTRLLRNTPVRGTLLSDICSPRLVSSTYFSQTITVSLVLNDSGI</sequence>
<organism evidence="1 2">
    <name type="scientific">Citrus sinensis</name>
    <name type="common">Sweet orange</name>
    <name type="synonym">Citrus aurantium var. sinensis</name>
    <dbReference type="NCBI Taxonomy" id="2711"/>
    <lineage>
        <taxon>Eukaryota</taxon>
        <taxon>Viridiplantae</taxon>
        <taxon>Streptophyta</taxon>
        <taxon>Embryophyta</taxon>
        <taxon>Tracheophyta</taxon>
        <taxon>Spermatophyta</taxon>
        <taxon>Magnoliopsida</taxon>
        <taxon>eudicotyledons</taxon>
        <taxon>Gunneridae</taxon>
        <taxon>Pentapetalae</taxon>
        <taxon>rosids</taxon>
        <taxon>malvids</taxon>
        <taxon>Sapindales</taxon>
        <taxon>Rutaceae</taxon>
        <taxon>Aurantioideae</taxon>
        <taxon>Citrus</taxon>
    </lineage>
</organism>
<gene>
    <name evidence="1" type="ORF">KPL71_020057</name>
</gene>